<dbReference type="InParanoid" id="E2BXW9"/>
<dbReference type="Gene3D" id="3.30.420.10">
    <property type="entry name" value="Ribonuclease H-like superfamily/Ribonuclease H"/>
    <property type="match status" value="1"/>
</dbReference>
<evidence type="ECO:0000313" key="2">
    <source>
        <dbReference type="Proteomes" id="UP000008237"/>
    </source>
</evidence>
<sequence length="76" mass="9101">YRERWIGPHGPVAWPARSPDLTSLDFYLWGYLKDIVFTKEPTTWDNMMERIREVQSIVCDVLLSIIDNFQRRIELC</sequence>
<keyword evidence="2" id="KW-1185">Reference proteome</keyword>
<proteinExistence type="predicted"/>
<name>E2BXW9_HARSA</name>
<dbReference type="GO" id="GO:0003676">
    <property type="term" value="F:nucleic acid binding"/>
    <property type="evidence" value="ECO:0007669"/>
    <property type="project" value="InterPro"/>
</dbReference>
<dbReference type="AlphaFoldDB" id="E2BXW9"/>
<dbReference type="InterPro" id="IPR036397">
    <property type="entry name" value="RNaseH_sf"/>
</dbReference>
<dbReference type="PANTHER" id="PTHR47326:SF1">
    <property type="entry name" value="HTH PSQ-TYPE DOMAIN-CONTAINING PROTEIN"/>
    <property type="match status" value="1"/>
</dbReference>
<feature type="non-terminal residue" evidence="1">
    <location>
        <position position="1"/>
    </location>
</feature>
<dbReference type="EMBL" id="GL451334">
    <property type="protein sequence ID" value="EFN79461.1"/>
    <property type="molecule type" value="Genomic_DNA"/>
</dbReference>
<feature type="non-terminal residue" evidence="1">
    <location>
        <position position="76"/>
    </location>
</feature>
<accession>E2BXW9</accession>
<gene>
    <name evidence="1" type="ORF">EAI_08372</name>
</gene>
<organism evidence="2">
    <name type="scientific">Harpegnathos saltator</name>
    <name type="common">Jerdon's jumping ant</name>
    <dbReference type="NCBI Taxonomy" id="610380"/>
    <lineage>
        <taxon>Eukaryota</taxon>
        <taxon>Metazoa</taxon>
        <taxon>Ecdysozoa</taxon>
        <taxon>Arthropoda</taxon>
        <taxon>Hexapoda</taxon>
        <taxon>Insecta</taxon>
        <taxon>Pterygota</taxon>
        <taxon>Neoptera</taxon>
        <taxon>Endopterygota</taxon>
        <taxon>Hymenoptera</taxon>
        <taxon>Apocrita</taxon>
        <taxon>Aculeata</taxon>
        <taxon>Formicoidea</taxon>
        <taxon>Formicidae</taxon>
        <taxon>Ponerinae</taxon>
        <taxon>Ponerini</taxon>
        <taxon>Harpegnathos</taxon>
    </lineage>
</organism>
<protein>
    <submittedName>
        <fullName evidence="1">Uncharacterized protein</fullName>
    </submittedName>
</protein>
<reference evidence="1 2" key="1">
    <citation type="journal article" date="2010" name="Science">
        <title>Genomic comparison of the ants Camponotus floridanus and Harpegnathos saltator.</title>
        <authorList>
            <person name="Bonasio R."/>
            <person name="Zhang G."/>
            <person name="Ye C."/>
            <person name="Mutti N.S."/>
            <person name="Fang X."/>
            <person name="Qin N."/>
            <person name="Donahue G."/>
            <person name="Yang P."/>
            <person name="Li Q."/>
            <person name="Li C."/>
            <person name="Zhang P."/>
            <person name="Huang Z."/>
            <person name="Berger S.L."/>
            <person name="Reinberg D."/>
            <person name="Wang J."/>
            <person name="Liebig J."/>
        </authorList>
    </citation>
    <scope>NUCLEOTIDE SEQUENCE [LARGE SCALE GENOMIC DNA]</scope>
    <source>
        <strain evidence="1 2">R22 G/1</strain>
    </source>
</reference>
<evidence type="ECO:0000313" key="1">
    <source>
        <dbReference type="EMBL" id="EFN79461.1"/>
    </source>
</evidence>
<dbReference type="Proteomes" id="UP000008237">
    <property type="component" value="Unassembled WGS sequence"/>
</dbReference>
<dbReference type="STRING" id="610380.E2BXW9"/>
<dbReference type="PANTHER" id="PTHR47326">
    <property type="entry name" value="TRANSPOSABLE ELEMENT TC3 TRANSPOSASE-LIKE PROTEIN"/>
    <property type="match status" value="1"/>
</dbReference>